<dbReference type="Proteomes" id="UP000887159">
    <property type="component" value="Unassembled WGS sequence"/>
</dbReference>
<accession>A0A8X6WKR3</accession>
<comment type="caution">
    <text evidence="1">The sequence shown here is derived from an EMBL/GenBank/DDBJ whole genome shotgun (WGS) entry which is preliminary data.</text>
</comment>
<dbReference type="AlphaFoldDB" id="A0A8X6WKR3"/>
<evidence type="ECO:0000313" key="2">
    <source>
        <dbReference type="Proteomes" id="UP000887159"/>
    </source>
</evidence>
<dbReference type="EMBL" id="BMAU01021438">
    <property type="protein sequence ID" value="GFY36819.1"/>
    <property type="molecule type" value="Genomic_DNA"/>
</dbReference>
<gene>
    <name evidence="1" type="primary">NCL1_03966</name>
    <name evidence="1" type="ORF">TNCV_2567811</name>
</gene>
<organism evidence="1 2">
    <name type="scientific">Trichonephila clavipes</name>
    <name type="common">Golden silk orbweaver</name>
    <name type="synonym">Nephila clavipes</name>
    <dbReference type="NCBI Taxonomy" id="2585209"/>
    <lineage>
        <taxon>Eukaryota</taxon>
        <taxon>Metazoa</taxon>
        <taxon>Ecdysozoa</taxon>
        <taxon>Arthropoda</taxon>
        <taxon>Chelicerata</taxon>
        <taxon>Arachnida</taxon>
        <taxon>Araneae</taxon>
        <taxon>Araneomorphae</taxon>
        <taxon>Entelegynae</taxon>
        <taxon>Araneoidea</taxon>
        <taxon>Nephilidae</taxon>
        <taxon>Trichonephila</taxon>
    </lineage>
</organism>
<evidence type="ECO:0000313" key="1">
    <source>
        <dbReference type="EMBL" id="GFY36819.1"/>
    </source>
</evidence>
<sequence>MEKIGRQNYLWWLVSTYMVPHSKDILAPTEWARSAKEGRVAVLRGKGAVGSLVVRASNSNRKAWVRGPMPPNTLRVHTEYALVLSVRPKVLWAESRMQGDWRLFPSPSVPCLNYVVIYRPFGKFHRAILSSLSCSRSRPATCILLVPCHNEFRGPRSDYVRQVVLATTHKRQRPEKCHNSKIV</sequence>
<protein>
    <submittedName>
        <fullName evidence="1">Uncharacterized protein</fullName>
    </submittedName>
</protein>
<keyword evidence="2" id="KW-1185">Reference proteome</keyword>
<proteinExistence type="predicted"/>
<name>A0A8X6WKR3_TRICX</name>
<reference evidence="1" key="1">
    <citation type="submission" date="2020-08" db="EMBL/GenBank/DDBJ databases">
        <title>Multicomponent nature underlies the extraordinary mechanical properties of spider dragline silk.</title>
        <authorList>
            <person name="Kono N."/>
            <person name="Nakamura H."/>
            <person name="Mori M."/>
            <person name="Yoshida Y."/>
            <person name="Ohtoshi R."/>
            <person name="Malay A.D."/>
            <person name="Moran D.A.P."/>
            <person name="Tomita M."/>
            <person name="Numata K."/>
            <person name="Arakawa K."/>
        </authorList>
    </citation>
    <scope>NUCLEOTIDE SEQUENCE</scope>
</reference>